<dbReference type="EMBL" id="FQZK01000008">
    <property type="protein sequence ID" value="SHJ64691.1"/>
    <property type="molecule type" value="Genomic_DNA"/>
</dbReference>
<dbReference type="AlphaFoldDB" id="A0A1M6L0F1"/>
<organism evidence="3 4">
    <name type="scientific">Nocardiopsis flavescens</name>
    <dbReference type="NCBI Taxonomy" id="758803"/>
    <lineage>
        <taxon>Bacteria</taxon>
        <taxon>Bacillati</taxon>
        <taxon>Actinomycetota</taxon>
        <taxon>Actinomycetes</taxon>
        <taxon>Streptosporangiales</taxon>
        <taxon>Nocardiopsidaceae</taxon>
        <taxon>Nocardiopsis</taxon>
    </lineage>
</organism>
<dbReference type="InterPro" id="IPR003675">
    <property type="entry name" value="Rce1/LyrA-like_dom"/>
</dbReference>
<dbReference type="GO" id="GO:0080120">
    <property type="term" value="P:CAAX-box protein maturation"/>
    <property type="evidence" value="ECO:0007669"/>
    <property type="project" value="UniProtKB-ARBA"/>
</dbReference>
<feature type="transmembrane region" description="Helical" evidence="1">
    <location>
        <begin position="120"/>
        <end position="141"/>
    </location>
</feature>
<dbReference type="GO" id="GO:0004175">
    <property type="term" value="F:endopeptidase activity"/>
    <property type="evidence" value="ECO:0007669"/>
    <property type="project" value="UniProtKB-ARBA"/>
</dbReference>
<dbReference type="GO" id="GO:0006508">
    <property type="term" value="P:proteolysis"/>
    <property type="evidence" value="ECO:0007669"/>
    <property type="project" value="UniProtKB-KW"/>
</dbReference>
<sequence>MRRCVPIRDTNDRHDRHVDRTRPFGAHLRMRWWVPVLLTAAVVAATYLLQLLLTGAAAVVEIGLLGKDPQDRTLTPLTYLATNLAIIGIVPVVLLVMSKAAGVSWSDLLTVGRAFSRRRLFGYTGIFALLMVVVNLAVHLVNPSPLSAFAVTGTTVALLAVVLLTTPFQAAAEEIVFRGALTASYGSWFRAARPALVAGIVLSSLLFALLHTSADPWMFVHYLGLAGGTAVMALIGRGLEPAIAFHVVNNVFAMGIGAVFSSGGGIGQDRSAGAGGPYMLLFVLAEVIGVLIVWRMEKRRAERSAPVA</sequence>
<keyword evidence="4" id="KW-1185">Reference proteome</keyword>
<dbReference type="Pfam" id="PF02517">
    <property type="entry name" value="Rce1-like"/>
    <property type="match status" value="1"/>
</dbReference>
<proteinExistence type="predicted"/>
<keyword evidence="1" id="KW-0472">Membrane</keyword>
<keyword evidence="1" id="KW-1133">Transmembrane helix</keyword>
<feature type="transmembrane region" description="Helical" evidence="1">
    <location>
        <begin position="278"/>
        <end position="294"/>
    </location>
</feature>
<keyword evidence="3" id="KW-0378">Hydrolase</keyword>
<keyword evidence="3" id="KW-0645">Protease</keyword>
<feature type="domain" description="CAAX prenyl protease 2/Lysostaphin resistance protein A-like" evidence="2">
    <location>
        <begin position="157"/>
        <end position="252"/>
    </location>
</feature>
<dbReference type="Proteomes" id="UP000184452">
    <property type="component" value="Unassembled WGS sequence"/>
</dbReference>
<dbReference type="STRING" id="758803.SAMN05421803_10829"/>
<evidence type="ECO:0000256" key="1">
    <source>
        <dbReference type="SAM" id="Phobius"/>
    </source>
</evidence>
<reference evidence="3 4" key="1">
    <citation type="submission" date="2016-11" db="EMBL/GenBank/DDBJ databases">
        <authorList>
            <person name="Jaros S."/>
            <person name="Januszkiewicz K."/>
            <person name="Wedrychowicz H."/>
        </authorList>
    </citation>
    <scope>NUCLEOTIDE SEQUENCE [LARGE SCALE GENOMIC DNA]</scope>
    <source>
        <strain evidence="3 4">CGMCC 4.5723</strain>
    </source>
</reference>
<feature type="transmembrane region" description="Helical" evidence="1">
    <location>
        <begin position="32"/>
        <end position="60"/>
    </location>
</feature>
<gene>
    <name evidence="3" type="ORF">SAMN05421803_10829</name>
</gene>
<keyword evidence="1" id="KW-0812">Transmembrane</keyword>
<feature type="transmembrane region" description="Helical" evidence="1">
    <location>
        <begin position="247"/>
        <end position="266"/>
    </location>
</feature>
<feature type="transmembrane region" description="Helical" evidence="1">
    <location>
        <begin position="80"/>
        <end position="100"/>
    </location>
</feature>
<evidence type="ECO:0000313" key="4">
    <source>
        <dbReference type="Proteomes" id="UP000184452"/>
    </source>
</evidence>
<feature type="transmembrane region" description="Helical" evidence="1">
    <location>
        <begin position="191"/>
        <end position="210"/>
    </location>
</feature>
<evidence type="ECO:0000313" key="3">
    <source>
        <dbReference type="EMBL" id="SHJ64691.1"/>
    </source>
</evidence>
<evidence type="ECO:0000259" key="2">
    <source>
        <dbReference type="Pfam" id="PF02517"/>
    </source>
</evidence>
<accession>A0A1M6L0F1</accession>
<feature type="transmembrane region" description="Helical" evidence="1">
    <location>
        <begin position="147"/>
        <end position="170"/>
    </location>
</feature>
<name>A0A1M6L0F1_9ACTN</name>
<protein>
    <submittedName>
        <fullName evidence="3">CAAX protease self-immunity</fullName>
    </submittedName>
</protein>
<feature type="transmembrane region" description="Helical" evidence="1">
    <location>
        <begin position="216"/>
        <end position="235"/>
    </location>
</feature>